<protein>
    <recommendedName>
        <fullName evidence="3">YacP-like NYN domain-containing protein</fullName>
    </recommendedName>
</protein>
<dbReference type="Proteomes" id="UP001499924">
    <property type="component" value="Unassembled WGS sequence"/>
</dbReference>
<organism evidence="1 2">
    <name type="scientific">Blastococcus jejuensis</name>
    <dbReference type="NCBI Taxonomy" id="351224"/>
    <lineage>
        <taxon>Bacteria</taxon>
        <taxon>Bacillati</taxon>
        <taxon>Actinomycetota</taxon>
        <taxon>Actinomycetes</taxon>
        <taxon>Geodermatophilales</taxon>
        <taxon>Geodermatophilaceae</taxon>
        <taxon>Blastococcus</taxon>
    </lineage>
</organism>
<evidence type="ECO:0000313" key="1">
    <source>
        <dbReference type="EMBL" id="GAA3160423.1"/>
    </source>
</evidence>
<accession>A0ABP6P202</accession>
<name>A0ABP6P202_9ACTN</name>
<evidence type="ECO:0000313" key="2">
    <source>
        <dbReference type="Proteomes" id="UP001499924"/>
    </source>
</evidence>
<evidence type="ECO:0008006" key="3">
    <source>
        <dbReference type="Google" id="ProtNLM"/>
    </source>
</evidence>
<comment type="caution">
    <text evidence="1">The sequence shown here is derived from an EMBL/GenBank/DDBJ whole genome shotgun (WGS) entry which is preliminary data.</text>
</comment>
<sequence>MTVLLVDVANVVGSRPDGWWRDRAGATTRMLARLAALPGRTVAGPDGRSLVISGVTAVVEGQARAADDPGGVTVVRAEGSGDDTVAALAAAEDLLVVTADRGLRDRLPDGTPVAGPGWLLALLDDGGA</sequence>
<proteinExistence type="predicted"/>
<keyword evidence="2" id="KW-1185">Reference proteome</keyword>
<gene>
    <name evidence="1" type="ORF">GCM10010531_09910</name>
</gene>
<reference evidence="2" key="1">
    <citation type="journal article" date="2019" name="Int. J. Syst. Evol. Microbiol.">
        <title>The Global Catalogue of Microorganisms (GCM) 10K type strain sequencing project: providing services to taxonomists for standard genome sequencing and annotation.</title>
        <authorList>
            <consortium name="The Broad Institute Genomics Platform"/>
            <consortium name="The Broad Institute Genome Sequencing Center for Infectious Disease"/>
            <person name="Wu L."/>
            <person name="Ma J."/>
        </authorList>
    </citation>
    <scope>NUCLEOTIDE SEQUENCE [LARGE SCALE GENOMIC DNA]</scope>
    <source>
        <strain evidence="2">JCM 15614</strain>
    </source>
</reference>
<dbReference type="EMBL" id="BAAAVV010000002">
    <property type="protein sequence ID" value="GAA3160423.1"/>
    <property type="molecule type" value="Genomic_DNA"/>
</dbReference>
<dbReference type="RefSeq" id="WP_344687497.1">
    <property type="nucleotide sequence ID" value="NZ_BAAAVV010000002.1"/>
</dbReference>